<evidence type="ECO:0000313" key="4">
    <source>
        <dbReference type="Proteomes" id="UP000315783"/>
    </source>
</evidence>
<feature type="chain" id="PRO_5021723430" evidence="2">
    <location>
        <begin position="22"/>
        <end position="432"/>
    </location>
</feature>
<dbReference type="EMBL" id="SPUK01000027">
    <property type="protein sequence ID" value="TQV90401.1"/>
    <property type="molecule type" value="Genomic_DNA"/>
</dbReference>
<organism evidence="3 4">
    <name type="scientific">Cordyceps javanica</name>
    <dbReference type="NCBI Taxonomy" id="43265"/>
    <lineage>
        <taxon>Eukaryota</taxon>
        <taxon>Fungi</taxon>
        <taxon>Dikarya</taxon>
        <taxon>Ascomycota</taxon>
        <taxon>Pezizomycotina</taxon>
        <taxon>Sordariomycetes</taxon>
        <taxon>Hypocreomycetidae</taxon>
        <taxon>Hypocreales</taxon>
        <taxon>Cordycipitaceae</taxon>
        <taxon>Cordyceps</taxon>
    </lineage>
</organism>
<keyword evidence="4" id="KW-1185">Reference proteome</keyword>
<gene>
    <name evidence="3" type="ORF">IF1G_10880</name>
</gene>
<protein>
    <submittedName>
        <fullName evidence="3">Uncharacterized protein</fullName>
    </submittedName>
</protein>
<evidence type="ECO:0000313" key="3">
    <source>
        <dbReference type="EMBL" id="TQV90401.1"/>
    </source>
</evidence>
<keyword evidence="2" id="KW-0732">Signal</keyword>
<dbReference type="AlphaFoldDB" id="A0A545ULR2"/>
<name>A0A545ULR2_9HYPO</name>
<feature type="region of interest" description="Disordered" evidence="1">
    <location>
        <begin position="380"/>
        <end position="403"/>
    </location>
</feature>
<comment type="caution">
    <text evidence="3">The sequence shown here is derived from an EMBL/GenBank/DDBJ whole genome shotgun (WGS) entry which is preliminary data.</text>
</comment>
<dbReference type="Proteomes" id="UP000315783">
    <property type="component" value="Unassembled WGS sequence"/>
</dbReference>
<feature type="compositionally biased region" description="Polar residues" evidence="1">
    <location>
        <begin position="172"/>
        <end position="187"/>
    </location>
</feature>
<evidence type="ECO:0000256" key="1">
    <source>
        <dbReference type="SAM" id="MobiDB-lite"/>
    </source>
</evidence>
<feature type="region of interest" description="Disordered" evidence="1">
    <location>
        <begin position="169"/>
        <end position="243"/>
    </location>
</feature>
<proteinExistence type="predicted"/>
<sequence>MHTPPGLWLALLICLVVCASAAIASQGRTVQDPGFYCASSYTSPLCKPGAAGSPPLKCERCKYTLTDLIPLVTPLQQTTPDYCFQPSGGNGRPDYNQGSAAPGCSNAASLIYNGGAECRVTICSAVKSCLSHPLGFNNCLCGWNQAAEQISEMWPCFKKADVRDRRVECPNRYTQGTKNIGQRNPNPKVSAGARPPPPAGHLGVSISDNDTGDGSAGDSNTEFDTVSSTSPNGNPQVYYDDDWPPDTSQQFSPVLRDGDQSFYLDVWERVVLVDTNTLNIIYYEPYYLREAPSFDQLYDVPTDENVKIVKRCWLYPFSVRLWCYWWYIMPDEFADFDYAKDNSNSHVGANITDVGGHTSIPTTYSSIAYTKAGPIPTTTPTQVTTAADAKKTGSPGSAGGSTKGASSAAASQSVYRSWFGIFQILAVSFYYI</sequence>
<evidence type="ECO:0000256" key="2">
    <source>
        <dbReference type="SAM" id="SignalP"/>
    </source>
</evidence>
<accession>A0A545ULR2</accession>
<feature type="signal peptide" evidence="2">
    <location>
        <begin position="1"/>
        <end position="21"/>
    </location>
</feature>
<dbReference type="OrthoDB" id="10667278at2759"/>
<reference evidence="3 4" key="1">
    <citation type="journal article" date="2019" name="Appl. Microbiol. Biotechnol.">
        <title>Genome sequence of Isaria javanica and comparative genome analysis insights into family S53 peptidase evolution in fungal entomopathogens.</title>
        <authorList>
            <person name="Lin R."/>
            <person name="Zhang X."/>
            <person name="Xin B."/>
            <person name="Zou M."/>
            <person name="Gao Y."/>
            <person name="Qin F."/>
            <person name="Hu Q."/>
            <person name="Xie B."/>
            <person name="Cheng X."/>
        </authorList>
    </citation>
    <scope>NUCLEOTIDE SEQUENCE [LARGE SCALE GENOMIC DNA]</scope>
    <source>
        <strain evidence="3 4">IJ1G</strain>
    </source>
</reference>
<feature type="compositionally biased region" description="Polar residues" evidence="1">
    <location>
        <begin position="217"/>
        <end position="235"/>
    </location>
</feature>